<dbReference type="EMBL" id="JAKJLQ010000029">
    <property type="protein sequence ID" value="MDF6103710.1"/>
    <property type="molecule type" value="Genomic_DNA"/>
</dbReference>
<organism evidence="1 2">
    <name type="scientific">Gordonia hongkongensis</name>
    <dbReference type="NCBI Taxonomy" id="1701090"/>
    <lineage>
        <taxon>Bacteria</taxon>
        <taxon>Bacillati</taxon>
        <taxon>Actinomycetota</taxon>
        <taxon>Actinomycetes</taxon>
        <taxon>Mycobacteriales</taxon>
        <taxon>Gordoniaceae</taxon>
        <taxon>Gordonia</taxon>
    </lineage>
</organism>
<reference evidence="1" key="2">
    <citation type="submission" date="2022-01" db="EMBL/GenBank/DDBJ databases">
        <authorList>
            <person name="Sanchez-Suarez J."/>
            <person name="Villamil L."/>
            <person name="Diaz L.E."/>
        </authorList>
    </citation>
    <scope>NUCLEOTIDE SEQUENCE</scope>
    <source>
        <strain evidence="1">EUFUS-Z928</strain>
    </source>
</reference>
<proteinExistence type="predicted"/>
<feature type="non-terminal residue" evidence="1">
    <location>
        <position position="98"/>
    </location>
</feature>
<evidence type="ECO:0000313" key="1">
    <source>
        <dbReference type="EMBL" id="MDF6103710.1"/>
    </source>
</evidence>
<protein>
    <submittedName>
        <fullName evidence="1">Uncharacterized protein</fullName>
    </submittedName>
</protein>
<gene>
    <name evidence="1" type="ORF">L2299_21975</name>
</gene>
<dbReference type="Proteomes" id="UP001152308">
    <property type="component" value="Unassembled WGS sequence"/>
</dbReference>
<accession>A0ABT6C144</accession>
<reference evidence="1" key="1">
    <citation type="journal article" date="2022" name="Data Brief">
        <title>Draft genome sequence data of Gordonia hongkongensis strain EUFUS-Z928 isolated from the octocoral Eunicea fusca.</title>
        <authorList>
            <person name="Sanchez-Suarez J."/>
            <person name="Diaz L."/>
            <person name="Melo-Bolivar J."/>
            <person name="Villamil L."/>
        </authorList>
    </citation>
    <scope>NUCLEOTIDE SEQUENCE</scope>
    <source>
        <strain evidence="1">EUFUS-Z928</strain>
    </source>
</reference>
<dbReference type="Gene3D" id="2.60.120.260">
    <property type="entry name" value="Galactose-binding domain-like"/>
    <property type="match status" value="1"/>
</dbReference>
<keyword evidence="2" id="KW-1185">Reference proteome</keyword>
<name>A0ABT6C144_9ACTN</name>
<sequence>MASGSSVLDLRGAGLAYDLAIDSHLELSGPMSARLWVSLPRGGDATLFVAVEKWAGTRWVPFVHGHEKVPTGGQVEVPAGGQIKVPTLCSSCRPGTEG</sequence>
<evidence type="ECO:0000313" key="2">
    <source>
        <dbReference type="Proteomes" id="UP001152308"/>
    </source>
</evidence>
<comment type="caution">
    <text evidence="1">The sequence shown here is derived from an EMBL/GenBank/DDBJ whole genome shotgun (WGS) entry which is preliminary data.</text>
</comment>